<dbReference type="VEuPathDB" id="FungiDB:SCHCODRAFT_02517483"/>
<dbReference type="EMBL" id="GL377314">
    <property type="protein sequence ID" value="EFI91952.1"/>
    <property type="molecule type" value="Genomic_DNA"/>
</dbReference>
<feature type="compositionally biased region" description="Basic residues" evidence="1">
    <location>
        <begin position="443"/>
        <end position="452"/>
    </location>
</feature>
<protein>
    <submittedName>
        <fullName evidence="2">Uncharacterized protein</fullName>
    </submittedName>
</protein>
<proteinExistence type="predicted"/>
<dbReference type="KEGG" id="scm:SCHCO_02517483"/>
<dbReference type="OrthoDB" id="2898848at2759"/>
<sequence length="452" mass="50063">MSSVSPPSSEIARVLGSRRDDGGSADVPQQSDDLPTIVLSALFPDTPARRTAINRWQKGKQKVLLLVGSPRCLLNGDYHTETLHMIHVVPRTLWRSHPKLFLLFQDAVGIWITSPDGTLRRVLNLDSSFNQDIMNSAHHNLFDGISVLNGLGQGIIFLIPENLIECLEIIRDGRGRLDFKQMFPNRTYTYLAYVFSDSKAVPITCFGPQQRTYDHLDSLTAADVAALQNEECEPTADPGVAAYDDDVLAAAIQVIKPAEVPKKCLSAAPGKTSRKLPHTHWLPDHGPVKVVSHTKPIFWLWDAAYKLRQRVVKKKPLSRSERQLYNDLWAETGDWFEARTPEKQALVDEKIPDILFGGGTRMSSRLHGEILTEPAPAPAPVDKAKPRNAHTAVDIPAKPVAQAPPTRTNSRYNLRSLAKAQAASELTDKRSAPSVSSEPDQPKRKKKKTGNA</sequence>
<gene>
    <name evidence="2" type="ORF">SCHCODRAFT_238229</name>
</gene>
<organism evidence="3">
    <name type="scientific">Schizophyllum commune (strain H4-8 / FGSC 9210)</name>
    <name type="common">Split gill fungus</name>
    <dbReference type="NCBI Taxonomy" id="578458"/>
    <lineage>
        <taxon>Eukaryota</taxon>
        <taxon>Fungi</taxon>
        <taxon>Dikarya</taxon>
        <taxon>Basidiomycota</taxon>
        <taxon>Agaricomycotina</taxon>
        <taxon>Agaricomycetes</taxon>
        <taxon>Agaricomycetidae</taxon>
        <taxon>Agaricales</taxon>
        <taxon>Schizophyllaceae</taxon>
        <taxon>Schizophyllum</taxon>
    </lineage>
</organism>
<evidence type="ECO:0000313" key="3">
    <source>
        <dbReference type="Proteomes" id="UP000007431"/>
    </source>
</evidence>
<name>D8QJ91_SCHCM</name>
<feature type="region of interest" description="Disordered" evidence="1">
    <location>
        <begin position="372"/>
        <end position="452"/>
    </location>
</feature>
<dbReference type="AlphaFoldDB" id="D8QJ91"/>
<reference evidence="2 3" key="1">
    <citation type="journal article" date="2010" name="Nat. Biotechnol.">
        <title>Genome sequence of the model mushroom Schizophyllum commune.</title>
        <authorList>
            <person name="Ohm R.A."/>
            <person name="de Jong J.F."/>
            <person name="Lugones L.G."/>
            <person name="Aerts A."/>
            <person name="Kothe E."/>
            <person name="Stajich J.E."/>
            <person name="de Vries R.P."/>
            <person name="Record E."/>
            <person name="Levasseur A."/>
            <person name="Baker S.E."/>
            <person name="Bartholomew K.A."/>
            <person name="Coutinho P.M."/>
            <person name="Erdmann S."/>
            <person name="Fowler T.J."/>
            <person name="Gathman A.C."/>
            <person name="Lombard V."/>
            <person name="Henrissat B."/>
            <person name="Knabe N."/>
            <person name="Kuees U."/>
            <person name="Lilly W.W."/>
            <person name="Lindquist E."/>
            <person name="Lucas S."/>
            <person name="Magnuson J.K."/>
            <person name="Piumi F."/>
            <person name="Raudaskoski M."/>
            <person name="Salamov A."/>
            <person name="Schmutz J."/>
            <person name="Schwarze F.W.M.R."/>
            <person name="vanKuyk P.A."/>
            <person name="Horton J.S."/>
            <person name="Grigoriev I.V."/>
            <person name="Woesten H.A.B."/>
        </authorList>
    </citation>
    <scope>NUCLEOTIDE SEQUENCE [LARGE SCALE GENOMIC DNA]</scope>
    <source>
        <strain evidence="3">H4-8 / FGSC 9210</strain>
    </source>
</reference>
<keyword evidence="3" id="KW-1185">Reference proteome</keyword>
<dbReference type="RefSeq" id="XP_003026855.1">
    <property type="nucleotide sequence ID" value="XM_003026809.1"/>
</dbReference>
<dbReference type="Proteomes" id="UP000007431">
    <property type="component" value="Unassembled WGS sequence"/>
</dbReference>
<dbReference type="GeneID" id="9593139"/>
<evidence type="ECO:0000313" key="2">
    <source>
        <dbReference type="EMBL" id="EFI91952.1"/>
    </source>
</evidence>
<accession>D8QJ91</accession>
<evidence type="ECO:0000256" key="1">
    <source>
        <dbReference type="SAM" id="MobiDB-lite"/>
    </source>
</evidence>
<dbReference type="HOGENOM" id="CLU_605748_0_0_1"/>
<feature type="region of interest" description="Disordered" evidence="1">
    <location>
        <begin position="1"/>
        <end position="31"/>
    </location>
</feature>
<dbReference type="InParanoid" id="D8QJ91"/>